<evidence type="ECO:0000313" key="6">
    <source>
        <dbReference type="Proteomes" id="UP001295684"/>
    </source>
</evidence>
<reference evidence="5" key="1">
    <citation type="submission" date="2023-07" db="EMBL/GenBank/DDBJ databases">
        <authorList>
            <consortium name="AG Swart"/>
            <person name="Singh M."/>
            <person name="Singh A."/>
            <person name="Seah K."/>
            <person name="Emmerich C."/>
        </authorList>
    </citation>
    <scope>NUCLEOTIDE SEQUENCE</scope>
    <source>
        <strain evidence="5">DP1</strain>
    </source>
</reference>
<protein>
    <recommendedName>
        <fullName evidence="4">MHD domain-containing protein</fullName>
    </recommendedName>
</protein>
<dbReference type="Proteomes" id="UP001295684">
    <property type="component" value="Unassembled WGS sequence"/>
</dbReference>
<dbReference type="InterPro" id="IPR028565">
    <property type="entry name" value="MHD"/>
</dbReference>
<gene>
    <name evidence="5" type="ORF">ECRASSUSDP1_LOCUS9346</name>
</gene>
<dbReference type="AlphaFoldDB" id="A0AAD1UG02"/>
<dbReference type="PROSITE" id="PS51072">
    <property type="entry name" value="MHD"/>
    <property type="match status" value="1"/>
</dbReference>
<dbReference type="PANTHER" id="PTHR10529">
    <property type="entry name" value="AP COMPLEX SUBUNIT MU"/>
    <property type="match status" value="1"/>
</dbReference>
<comment type="subcellular location">
    <subcellularLocation>
        <location evidence="1">Endomembrane system</location>
    </subcellularLocation>
</comment>
<evidence type="ECO:0000256" key="2">
    <source>
        <dbReference type="ARBA" id="ARBA00022448"/>
    </source>
</evidence>
<keyword evidence="3" id="KW-0472">Membrane</keyword>
<feature type="domain" description="MHD" evidence="4">
    <location>
        <begin position="215"/>
        <end position="467"/>
    </location>
</feature>
<evidence type="ECO:0000256" key="1">
    <source>
        <dbReference type="ARBA" id="ARBA00004308"/>
    </source>
</evidence>
<comment type="caution">
    <text evidence="5">The sequence shown here is derived from an EMBL/GenBank/DDBJ whole genome shotgun (WGS) entry which is preliminary data.</text>
</comment>
<evidence type="ECO:0000313" key="5">
    <source>
        <dbReference type="EMBL" id="CAI2368057.1"/>
    </source>
</evidence>
<keyword evidence="6" id="KW-1185">Reference proteome</keyword>
<accession>A0AAD1UG02</accession>
<evidence type="ECO:0000259" key="4">
    <source>
        <dbReference type="PROSITE" id="PS51072"/>
    </source>
</evidence>
<organism evidence="5 6">
    <name type="scientific">Euplotes crassus</name>
    <dbReference type="NCBI Taxonomy" id="5936"/>
    <lineage>
        <taxon>Eukaryota</taxon>
        <taxon>Sar</taxon>
        <taxon>Alveolata</taxon>
        <taxon>Ciliophora</taxon>
        <taxon>Intramacronucleata</taxon>
        <taxon>Spirotrichea</taxon>
        <taxon>Hypotrichia</taxon>
        <taxon>Euplotida</taxon>
        <taxon>Euplotidae</taxon>
        <taxon>Moneuplotes</taxon>
    </lineage>
</organism>
<dbReference type="InterPro" id="IPR011012">
    <property type="entry name" value="Longin-like_dom_sf"/>
</dbReference>
<keyword evidence="2" id="KW-0813">Transport</keyword>
<evidence type="ECO:0000256" key="3">
    <source>
        <dbReference type="ARBA" id="ARBA00023136"/>
    </source>
</evidence>
<dbReference type="Pfam" id="PF00928">
    <property type="entry name" value="Adap_comp_sub"/>
    <property type="match status" value="1"/>
</dbReference>
<dbReference type="SUPFAM" id="SSF49447">
    <property type="entry name" value="Second domain of Mu2 adaptin subunit (ap50) of ap2 adaptor"/>
    <property type="match status" value="1"/>
</dbReference>
<dbReference type="InterPro" id="IPR050431">
    <property type="entry name" value="Adaptor_comp_med_subunit"/>
</dbReference>
<dbReference type="Gene3D" id="3.30.450.60">
    <property type="match status" value="1"/>
</dbReference>
<dbReference type="SUPFAM" id="SSF64356">
    <property type="entry name" value="SNARE-like"/>
    <property type="match status" value="1"/>
</dbReference>
<dbReference type="GO" id="GO:0012505">
    <property type="term" value="C:endomembrane system"/>
    <property type="evidence" value="ECO:0007669"/>
    <property type="project" value="UniProtKB-SubCell"/>
</dbReference>
<dbReference type="EMBL" id="CAMPGE010009184">
    <property type="protein sequence ID" value="CAI2368057.1"/>
    <property type="molecule type" value="Genomic_DNA"/>
</dbReference>
<dbReference type="InterPro" id="IPR036168">
    <property type="entry name" value="AP2_Mu_C_sf"/>
</dbReference>
<proteinExistence type="predicted"/>
<sequence>MVLNSIFLYSYDGHTLAMRDYNPEESTVEVSKYFVEHYLQKALAKNAKLRSSIGAKANLTERNTELTSDKLLDGFPVVAISDTEYYAVYIIREEVVYTAFTKKETHILTVVEYLKVVLETLEESITGDLVDEIPKRPEIHYILDLLVDYSIPLLPNKNILKAFLRKEGIIAKSTSYISKRTEKSYQRILDKAIDECRTNDDALWHPHLKGLVSLAEECLIDHDEIVTGIIDKTESGSTVEISEVMGSVEVENKSANVHNIGFALRRLQKLESFSLHACAKKCRKRFEKDGVLNFTPGISRFTVAKYICNPFKFALPFEIKPTLQICLTSKTLKVKIKVKATEVAGEFLNVRSFCIKIHFPKYITGSSLCPTDEKTEFILNEEKNIGLWEIGFLKPEKEFELNGSFILPRSFTEEEEIDMILSTNFVINRYLISGSYIDSIKLRDNAHPIDVVTGTKATTTFKNLEMRVSAFYDN</sequence>
<name>A0AAD1UG02_EUPCR</name>
<dbReference type="Gene3D" id="2.60.40.1170">
    <property type="entry name" value="Mu homology domain, subdomain B"/>
    <property type="match status" value="2"/>
</dbReference>